<dbReference type="Gene3D" id="2.60.200.20">
    <property type="match status" value="1"/>
</dbReference>
<dbReference type="SUPFAM" id="SSF49879">
    <property type="entry name" value="SMAD/FHA domain"/>
    <property type="match status" value="2"/>
</dbReference>
<dbReference type="CDD" id="cd00060">
    <property type="entry name" value="FHA"/>
    <property type="match status" value="2"/>
</dbReference>
<dbReference type="PANTHER" id="PTHR46210:SF1">
    <property type="entry name" value="FHA DOMAIN-CONTAINING PROTEIN"/>
    <property type="match status" value="1"/>
</dbReference>
<dbReference type="EMBL" id="MPUH01000361">
    <property type="protein sequence ID" value="OMJ81919.1"/>
    <property type="molecule type" value="Genomic_DNA"/>
</dbReference>
<dbReference type="AlphaFoldDB" id="A0A1R2BYV2"/>
<dbReference type="OrthoDB" id="302751at2759"/>
<dbReference type="InterPro" id="IPR000253">
    <property type="entry name" value="FHA_dom"/>
</dbReference>
<evidence type="ECO:0000259" key="2">
    <source>
        <dbReference type="PROSITE" id="PS50006"/>
    </source>
</evidence>
<dbReference type="SMART" id="SM00240">
    <property type="entry name" value="FHA"/>
    <property type="match status" value="1"/>
</dbReference>
<gene>
    <name evidence="3" type="ORF">SteCoe_17508</name>
</gene>
<keyword evidence="4" id="KW-1185">Reference proteome</keyword>
<dbReference type="PANTHER" id="PTHR46210">
    <property type="entry name" value="FHA DOMAIN-CONTAINING PROTEIN"/>
    <property type="match status" value="1"/>
</dbReference>
<feature type="region of interest" description="Disordered" evidence="1">
    <location>
        <begin position="20"/>
        <end position="39"/>
    </location>
</feature>
<evidence type="ECO:0000313" key="4">
    <source>
        <dbReference type="Proteomes" id="UP000187209"/>
    </source>
</evidence>
<dbReference type="InterPro" id="IPR008984">
    <property type="entry name" value="SMAD_FHA_dom_sf"/>
</dbReference>
<name>A0A1R2BYV2_9CILI</name>
<sequence length="280" mass="32198">MQRLHKLITLLKQCCFTSPENPKSDLEKTNQTTEAKENPLSTSFQKTYPPVGEILKLTLKVQETVLMEPDTKYEILPSGLKNGKRNVKDGCVYAGSIEKFGRLVINDIILPYNEKGTGKRQFMIQYNKEQKKYFIKDMGEGLGTFIRIDGPIKLYDSYVFVYGDCHMVVYIINQTLKLKFIEGPKADSIYEFNPDDSPIKIGRMDDCQIKIEDSGLSRYHCMVYYDKYWILKDGDGNKNSTNGTWIFAEKFFEILDGMMIRAGETLFKAQVNSDMIDSIE</sequence>
<dbReference type="Pfam" id="PF00498">
    <property type="entry name" value="FHA"/>
    <property type="match status" value="1"/>
</dbReference>
<dbReference type="PROSITE" id="PS50006">
    <property type="entry name" value="FHA_DOMAIN"/>
    <property type="match status" value="1"/>
</dbReference>
<evidence type="ECO:0000313" key="3">
    <source>
        <dbReference type="EMBL" id="OMJ81919.1"/>
    </source>
</evidence>
<accession>A0A1R2BYV2</accession>
<feature type="domain" description="FHA" evidence="2">
    <location>
        <begin position="199"/>
        <end position="251"/>
    </location>
</feature>
<comment type="caution">
    <text evidence="3">The sequence shown here is derived from an EMBL/GenBank/DDBJ whole genome shotgun (WGS) entry which is preliminary data.</text>
</comment>
<evidence type="ECO:0000256" key="1">
    <source>
        <dbReference type="SAM" id="MobiDB-lite"/>
    </source>
</evidence>
<organism evidence="3 4">
    <name type="scientific">Stentor coeruleus</name>
    <dbReference type="NCBI Taxonomy" id="5963"/>
    <lineage>
        <taxon>Eukaryota</taxon>
        <taxon>Sar</taxon>
        <taxon>Alveolata</taxon>
        <taxon>Ciliophora</taxon>
        <taxon>Postciliodesmatophora</taxon>
        <taxon>Heterotrichea</taxon>
        <taxon>Heterotrichida</taxon>
        <taxon>Stentoridae</taxon>
        <taxon>Stentor</taxon>
    </lineage>
</organism>
<proteinExistence type="predicted"/>
<feature type="compositionally biased region" description="Polar residues" evidence="1">
    <location>
        <begin position="29"/>
        <end position="39"/>
    </location>
</feature>
<protein>
    <recommendedName>
        <fullName evidence="2">FHA domain-containing protein</fullName>
    </recommendedName>
</protein>
<dbReference type="Proteomes" id="UP000187209">
    <property type="component" value="Unassembled WGS sequence"/>
</dbReference>
<reference evidence="3 4" key="1">
    <citation type="submission" date="2016-11" db="EMBL/GenBank/DDBJ databases">
        <title>The macronuclear genome of Stentor coeruleus: a giant cell with tiny introns.</title>
        <authorList>
            <person name="Slabodnick M."/>
            <person name="Ruby J.G."/>
            <person name="Reiff S.B."/>
            <person name="Swart E.C."/>
            <person name="Gosai S."/>
            <person name="Prabakaran S."/>
            <person name="Witkowska E."/>
            <person name="Larue G.E."/>
            <person name="Fisher S."/>
            <person name="Freeman R.M."/>
            <person name="Gunawardena J."/>
            <person name="Chu W."/>
            <person name="Stover N.A."/>
            <person name="Gregory B.D."/>
            <person name="Nowacki M."/>
            <person name="Derisi J."/>
            <person name="Roy S.W."/>
            <person name="Marshall W.F."/>
            <person name="Sood P."/>
        </authorList>
    </citation>
    <scope>NUCLEOTIDE SEQUENCE [LARGE SCALE GENOMIC DNA]</scope>
    <source>
        <strain evidence="3">WM001</strain>
    </source>
</reference>